<dbReference type="InterPro" id="IPR019165">
    <property type="entry name" value="Peptidase_M76_ATP23"/>
</dbReference>
<keyword evidence="6 8" id="KW-0378">Hydrolase</keyword>
<evidence type="ECO:0000313" key="9">
    <source>
        <dbReference type="EMBL" id="KAJ3254440.1"/>
    </source>
</evidence>
<evidence type="ECO:0000256" key="5">
    <source>
        <dbReference type="ARBA" id="ARBA00022723"/>
    </source>
</evidence>
<evidence type="ECO:0000256" key="7">
    <source>
        <dbReference type="ARBA" id="ARBA00023049"/>
    </source>
</evidence>
<evidence type="ECO:0000256" key="1">
    <source>
        <dbReference type="ARBA" id="ARBA00004137"/>
    </source>
</evidence>
<gene>
    <name evidence="9" type="primary">ATP23</name>
    <name evidence="9" type="ORF">HK103_007158</name>
</gene>
<reference evidence="9" key="1">
    <citation type="submission" date="2020-05" db="EMBL/GenBank/DDBJ databases">
        <title>Phylogenomic resolution of chytrid fungi.</title>
        <authorList>
            <person name="Stajich J.E."/>
            <person name="Amses K."/>
            <person name="Simmons R."/>
            <person name="Seto K."/>
            <person name="Myers J."/>
            <person name="Bonds A."/>
            <person name="Quandt C.A."/>
            <person name="Barry K."/>
            <person name="Liu P."/>
            <person name="Grigoriev I."/>
            <person name="Longcore J.E."/>
            <person name="James T.Y."/>
        </authorList>
    </citation>
    <scope>NUCLEOTIDE SEQUENCE</scope>
    <source>
        <strain evidence="9">PLAUS21</strain>
    </source>
</reference>
<keyword evidence="8" id="KW-0999">Mitochondrion inner membrane</keyword>
<keyword evidence="8" id="KW-0496">Mitochondrion</keyword>
<keyword evidence="7 8" id="KW-0482">Metalloprotease</keyword>
<dbReference type="PANTHER" id="PTHR21711:SF0">
    <property type="entry name" value="MITOCHONDRIAL INNER MEMBRANE PROTEASE ATP23 HOMOLOG"/>
    <property type="match status" value="1"/>
</dbReference>
<dbReference type="AlphaFoldDB" id="A0AAD5UCV4"/>
<dbReference type="Proteomes" id="UP001210925">
    <property type="component" value="Unassembled WGS sequence"/>
</dbReference>
<dbReference type="Pfam" id="PF09768">
    <property type="entry name" value="Peptidase_M76"/>
    <property type="match status" value="1"/>
</dbReference>
<dbReference type="GO" id="GO:0004222">
    <property type="term" value="F:metalloendopeptidase activity"/>
    <property type="evidence" value="ECO:0007669"/>
    <property type="project" value="InterPro"/>
</dbReference>
<comment type="caution">
    <text evidence="9">The sequence shown here is derived from an EMBL/GenBank/DDBJ whole genome shotgun (WGS) entry which is preliminary data.</text>
</comment>
<organism evidence="9 10">
    <name type="scientific">Boothiomyces macroporosus</name>
    <dbReference type="NCBI Taxonomy" id="261099"/>
    <lineage>
        <taxon>Eukaryota</taxon>
        <taxon>Fungi</taxon>
        <taxon>Fungi incertae sedis</taxon>
        <taxon>Chytridiomycota</taxon>
        <taxon>Chytridiomycota incertae sedis</taxon>
        <taxon>Chytridiomycetes</taxon>
        <taxon>Rhizophydiales</taxon>
        <taxon>Terramycetaceae</taxon>
        <taxon>Boothiomyces</taxon>
    </lineage>
</organism>
<evidence type="ECO:0000256" key="3">
    <source>
        <dbReference type="ARBA" id="ARBA00014615"/>
    </source>
</evidence>
<comment type="subcellular location">
    <subcellularLocation>
        <location evidence="1 8">Mitochondrion inner membrane</location>
        <topology evidence="1 8">Peripheral membrane protein</topology>
        <orientation evidence="1 8">Intermembrane side</orientation>
    </subcellularLocation>
</comment>
<dbReference type="EC" id="3.4.24.-" evidence="8"/>
<comment type="similarity">
    <text evidence="2 8">Belongs to the peptidase M76 family.</text>
</comment>
<comment type="function">
    <text evidence="8">Has a dual role in the assembly of mitochondrial ATPase.</text>
</comment>
<name>A0AAD5UCV4_9FUNG</name>
<evidence type="ECO:0000256" key="2">
    <source>
        <dbReference type="ARBA" id="ARBA00009915"/>
    </source>
</evidence>
<evidence type="ECO:0000256" key="4">
    <source>
        <dbReference type="ARBA" id="ARBA00022670"/>
    </source>
</evidence>
<keyword evidence="5 8" id="KW-0479">Metal-binding</keyword>
<dbReference type="GO" id="GO:0033615">
    <property type="term" value="P:mitochondrial proton-transporting ATP synthase complex assembly"/>
    <property type="evidence" value="ECO:0007669"/>
    <property type="project" value="TreeGrafter"/>
</dbReference>
<evidence type="ECO:0000313" key="10">
    <source>
        <dbReference type="Proteomes" id="UP001210925"/>
    </source>
</evidence>
<dbReference type="PANTHER" id="PTHR21711">
    <property type="entry name" value="MITOCHONDRIAL INNER MEMBRANE PROTEASE"/>
    <property type="match status" value="1"/>
</dbReference>
<dbReference type="EMBL" id="JADGKB010000085">
    <property type="protein sequence ID" value="KAJ3254440.1"/>
    <property type="molecule type" value="Genomic_DNA"/>
</dbReference>
<accession>A0AAD5UCV4</accession>
<keyword evidence="4 8" id="KW-0645">Protease</keyword>
<proteinExistence type="inferred from homology"/>
<keyword evidence="8" id="KW-0472">Membrane</keyword>
<dbReference type="GO" id="GO:0034982">
    <property type="term" value="P:mitochondrial protein processing"/>
    <property type="evidence" value="ECO:0007669"/>
    <property type="project" value="TreeGrafter"/>
</dbReference>
<dbReference type="GO" id="GO:0046872">
    <property type="term" value="F:metal ion binding"/>
    <property type="evidence" value="ECO:0007669"/>
    <property type="project" value="UniProtKB-KW"/>
</dbReference>
<protein>
    <recommendedName>
        <fullName evidence="3 8">Mitochondrial inner membrane protease ATP23</fullName>
        <ecNumber evidence="8">3.4.24.-</ecNumber>
    </recommendedName>
</protein>
<sequence length="198" mass="22426">MTSKLSEKELKAFTEFSSAAEEFEKQALKCEKIKTKLIHTSPIVKFLLSEIALLGTTFNVDNIKCLPCDETRSGGFAPKYGIVLCQNQILEKSQLEDTLSHELVHLYDHATADVNWNNIRHLACSEIRAVALSGECKFNRELKRGYFGIAKHFQECVRRRAIMGVMQGSGKTQKEAEVAVRSVWQDCFNDTSPFDEIF</sequence>
<evidence type="ECO:0000256" key="8">
    <source>
        <dbReference type="RuleBase" id="RU364057"/>
    </source>
</evidence>
<evidence type="ECO:0000256" key="6">
    <source>
        <dbReference type="ARBA" id="ARBA00022801"/>
    </source>
</evidence>
<keyword evidence="10" id="KW-1185">Reference proteome</keyword>
<dbReference type="GO" id="GO:0005743">
    <property type="term" value="C:mitochondrial inner membrane"/>
    <property type="evidence" value="ECO:0007669"/>
    <property type="project" value="UniProtKB-SubCell"/>
</dbReference>